<sequence length="129" mass="13827">MEMTMRLPSNYNLLSENEMTYTDGGALDWMGITSIVTGAAGTVLNVALLVNWIDLLGGARRWYASNRTGDVITDAENGIQAWVDYTTSSLWNCVRSVMATLYSVSASFPVGAVNVPFGPIGTALALLTV</sequence>
<dbReference type="AlphaFoldDB" id="A0A9E2KJQ8"/>
<dbReference type="EMBL" id="JAHLFH010000040">
    <property type="protein sequence ID" value="MBU3819178.1"/>
    <property type="molecule type" value="Genomic_DNA"/>
</dbReference>
<feature type="transmembrane region" description="Helical" evidence="1">
    <location>
        <begin position="29"/>
        <end position="53"/>
    </location>
</feature>
<gene>
    <name evidence="2" type="ORF">H9864_02210</name>
</gene>
<comment type="caution">
    <text evidence="2">The sequence shown here is derived from an EMBL/GenBank/DDBJ whole genome shotgun (WGS) entry which is preliminary data.</text>
</comment>
<evidence type="ECO:0000256" key="1">
    <source>
        <dbReference type="SAM" id="Phobius"/>
    </source>
</evidence>
<accession>A0A9E2KJQ8</accession>
<evidence type="ECO:0000313" key="3">
    <source>
        <dbReference type="Proteomes" id="UP000824178"/>
    </source>
</evidence>
<evidence type="ECO:0000313" key="2">
    <source>
        <dbReference type="EMBL" id="MBU3819178.1"/>
    </source>
</evidence>
<keyword evidence="1" id="KW-1133">Transmembrane helix</keyword>
<reference evidence="2" key="1">
    <citation type="journal article" date="2021" name="PeerJ">
        <title>Extensive microbial diversity within the chicken gut microbiome revealed by metagenomics and culture.</title>
        <authorList>
            <person name="Gilroy R."/>
            <person name="Ravi A."/>
            <person name="Getino M."/>
            <person name="Pursley I."/>
            <person name="Horton D.L."/>
            <person name="Alikhan N.F."/>
            <person name="Baker D."/>
            <person name="Gharbi K."/>
            <person name="Hall N."/>
            <person name="Watson M."/>
            <person name="Adriaenssens E.M."/>
            <person name="Foster-Nyarko E."/>
            <person name="Jarju S."/>
            <person name="Secka A."/>
            <person name="Antonio M."/>
            <person name="Oren A."/>
            <person name="Chaudhuri R.R."/>
            <person name="La Ragione R."/>
            <person name="Hildebrand F."/>
            <person name="Pallen M.J."/>
        </authorList>
    </citation>
    <scope>NUCLEOTIDE SEQUENCE</scope>
    <source>
        <strain evidence="2">742</strain>
    </source>
</reference>
<name>A0A9E2KJQ8_9FIRM</name>
<organism evidence="2 3">
    <name type="scientific">Candidatus Faecalibacterium intestinavium</name>
    <dbReference type="NCBI Taxonomy" id="2838580"/>
    <lineage>
        <taxon>Bacteria</taxon>
        <taxon>Bacillati</taxon>
        <taxon>Bacillota</taxon>
        <taxon>Clostridia</taxon>
        <taxon>Eubacteriales</taxon>
        <taxon>Oscillospiraceae</taxon>
        <taxon>Faecalibacterium</taxon>
    </lineage>
</organism>
<keyword evidence="1" id="KW-0812">Transmembrane</keyword>
<dbReference type="Proteomes" id="UP000824178">
    <property type="component" value="Unassembled WGS sequence"/>
</dbReference>
<reference evidence="2" key="2">
    <citation type="submission" date="2021-04" db="EMBL/GenBank/DDBJ databases">
        <authorList>
            <person name="Gilroy R."/>
        </authorList>
    </citation>
    <scope>NUCLEOTIDE SEQUENCE</scope>
    <source>
        <strain evidence="2">742</strain>
    </source>
</reference>
<protein>
    <submittedName>
        <fullName evidence="2">Uncharacterized protein</fullName>
    </submittedName>
</protein>
<keyword evidence="1" id="KW-0472">Membrane</keyword>
<proteinExistence type="predicted"/>